<evidence type="ECO:0000313" key="1">
    <source>
        <dbReference type="EMBL" id="QHS98003.1"/>
    </source>
</evidence>
<dbReference type="EMBL" id="MN739312">
    <property type="protein sequence ID" value="QHS98003.1"/>
    <property type="molecule type" value="Genomic_DNA"/>
</dbReference>
<proteinExistence type="predicted"/>
<accession>A0A6C0C3A0</accession>
<organism evidence="1">
    <name type="scientific">viral metagenome</name>
    <dbReference type="NCBI Taxonomy" id="1070528"/>
    <lineage>
        <taxon>unclassified sequences</taxon>
        <taxon>metagenomes</taxon>
        <taxon>organismal metagenomes</taxon>
    </lineage>
</organism>
<dbReference type="AlphaFoldDB" id="A0A6C0C3A0"/>
<protein>
    <submittedName>
        <fullName evidence="1">Uncharacterized protein</fullName>
    </submittedName>
</protein>
<sequence length="57" mass="6810">MNILLSLLVPFSQLLKVILPGRSDNLILSKPFNITYEYEDYYEWTDPSNFWDVPMIR</sequence>
<name>A0A6C0C3A0_9ZZZZ</name>
<reference evidence="1" key="1">
    <citation type="journal article" date="2020" name="Nature">
        <title>Giant virus diversity and host interactions through global metagenomics.</title>
        <authorList>
            <person name="Schulz F."/>
            <person name="Roux S."/>
            <person name="Paez-Espino D."/>
            <person name="Jungbluth S."/>
            <person name="Walsh D.A."/>
            <person name="Denef V.J."/>
            <person name="McMahon K.D."/>
            <person name="Konstantinidis K.T."/>
            <person name="Eloe-Fadrosh E.A."/>
            <person name="Kyrpides N.C."/>
            <person name="Woyke T."/>
        </authorList>
    </citation>
    <scope>NUCLEOTIDE SEQUENCE</scope>
    <source>
        <strain evidence="1">GVMAG-M-3300020182-84</strain>
    </source>
</reference>